<evidence type="ECO:0000313" key="1">
    <source>
        <dbReference type="Ensembl" id="ENSUAMP00000027711.1"/>
    </source>
</evidence>
<dbReference type="OMA" id="CGIRGHE"/>
<proteinExistence type="predicted"/>
<dbReference type="PANTHER" id="PTHR20974:SF2">
    <property type="entry name" value="METHYLTRANSFERASE-LIKE 26"/>
    <property type="match status" value="1"/>
</dbReference>
<dbReference type="InterPro" id="IPR010342">
    <property type="entry name" value="DUF938"/>
</dbReference>
<evidence type="ECO:0000313" key="2">
    <source>
        <dbReference type="Proteomes" id="UP000291022"/>
    </source>
</evidence>
<dbReference type="PANTHER" id="PTHR20974">
    <property type="entry name" value="UPF0585 PROTEIN CG18661"/>
    <property type="match status" value="1"/>
</dbReference>
<accession>A0A452S6F1</accession>
<reference evidence="1" key="2">
    <citation type="submission" date="2025-08" db="UniProtKB">
        <authorList>
            <consortium name="Ensembl"/>
        </authorList>
    </citation>
    <scope>IDENTIFICATION</scope>
</reference>
<protein>
    <submittedName>
        <fullName evidence="1">Uncharacterized protein</fullName>
    </submittedName>
</protein>
<name>A0A452S6F1_URSAM</name>
<dbReference type="AlphaFoldDB" id="A0A452S6F1"/>
<sequence>AMLWAAAQWNREAILRVLRQYLDPAQCGIRGHEVALGSGQPTSHFRQTFPHAQEQPPTWTSAMQSPEWRLWDTAFLDRVVQASGLLLERMVDMPVNKCPIFQKQ</sequence>
<reference evidence="2" key="1">
    <citation type="submission" date="2016-06" db="EMBL/GenBank/DDBJ databases">
        <title>De novo assembly and RNA-Seq shows season-dependent expression and editing in black bear kidneys.</title>
        <authorList>
            <person name="Korstanje R."/>
            <person name="Srivastava A."/>
            <person name="Sarsani V.K."/>
            <person name="Sheehan S.M."/>
            <person name="Seger R.L."/>
            <person name="Barter M.E."/>
            <person name="Lindqvist C."/>
            <person name="Brody L.C."/>
            <person name="Mullikin J.C."/>
        </authorList>
    </citation>
    <scope>NUCLEOTIDE SEQUENCE [LARGE SCALE GENOMIC DNA]</scope>
</reference>
<keyword evidence="2" id="KW-1185">Reference proteome</keyword>
<dbReference type="Ensembl" id="ENSUAMT00000030966.1">
    <property type="protein sequence ID" value="ENSUAMP00000027711.1"/>
    <property type="gene ID" value="ENSUAMG00000021421.1"/>
</dbReference>
<dbReference type="GeneTree" id="ENSGT00950000186332"/>
<dbReference type="Pfam" id="PF06080">
    <property type="entry name" value="DUF938"/>
    <property type="match status" value="1"/>
</dbReference>
<dbReference type="Proteomes" id="UP000291022">
    <property type="component" value="Unassembled WGS sequence"/>
</dbReference>
<organism evidence="1 2">
    <name type="scientific">Ursus americanus</name>
    <name type="common">American black bear</name>
    <name type="synonym">Euarctos americanus</name>
    <dbReference type="NCBI Taxonomy" id="9643"/>
    <lineage>
        <taxon>Eukaryota</taxon>
        <taxon>Metazoa</taxon>
        <taxon>Chordata</taxon>
        <taxon>Craniata</taxon>
        <taxon>Vertebrata</taxon>
        <taxon>Euteleostomi</taxon>
        <taxon>Mammalia</taxon>
        <taxon>Eutheria</taxon>
        <taxon>Laurasiatheria</taxon>
        <taxon>Carnivora</taxon>
        <taxon>Caniformia</taxon>
        <taxon>Ursidae</taxon>
        <taxon>Ursus</taxon>
    </lineage>
</organism>
<reference evidence="1" key="3">
    <citation type="submission" date="2025-09" db="UniProtKB">
        <authorList>
            <consortium name="Ensembl"/>
        </authorList>
    </citation>
    <scope>IDENTIFICATION</scope>
</reference>